<organism evidence="1 2">
    <name type="scientific">Panagrolaimus sp. PS1159</name>
    <dbReference type="NCBI Taxonomy" id="55785"/>
    <lineage>
        <taxon>Eukaryota</taxon>
        <taxon>Metazoa</taxon>
        <taxon>Ecdysozoa</taxon>
        <taxon>Nematoda</taxon>
        <taxon>Chromadorea</taxon>
        <taxon>Rhabditida</taxon>
        <taxon>Tylenchina</taxon>
        <taxon>Panagrolaimomorpha</taxon>
        <taxon>Panagrolaimoidea</taxon>
        <taxon>Panagrolaimidae</taxon>
        <taxon>Panagrolaimus</taxon>
    </lineage>
</organism>
<dbReference type="WBParaSite" id="PS1159_v2.g23834.t1">
    <property type="protein sequence ID" value="PS1159_v2.g23834.t1"/>
    <property type="gene ID" value="PS1159_v2.g23834"/>
</dbReference>
<name>A0AC35G5P1_9BILA</name>
<accession>A0AC35G5P1</accession>
<evidence type="ECO:0000313" key="1">
    <source>
        <dbReference type="Proteomes" id="UP000887580"/>
    </source>
</evidence>
<protein>
    <submittedName>
        <fullName evidence="2">ShKT domain-containing protein</fullName>
    </submittedName>
</protein>
<sequence length="86" mass="9349">MCNSANTTGADPCAGVVTVSTPPPTAGSQCIDTATNCGATSYECNNSLYKPIMCKYCKKTCNLCDDPICSSYFDFKNFHLIRRFLN</sequence>
<evidence type="ECO:0000313" key="2">
    <source>
        <dbReference type="WBParaSite" id="PS1159_v2.g23834.t1"/>
    </source>
</evidence>
<proteinExistence type="predicted"/>
<dbReference type="Proteomes" id="UP000887580">
    <property type="component" value="Unplaced"/>
</dbReference>
<reference evidence="2" key="1">
    <citation type="submission" date="2022-11" db="UniProtKB">
        <authorList>
            <consortium name="WormBaseParasite"/>
        </authorList>
    </citation>
    <scope>IDENTIFICATION</scope>
</reference>